<name>A0A317EQ41_9SPHI</name>
<protein>
    <recommendedName>
        <fullName evidence="3">DUF4160 domain-containing protein</fullName>
    </recommendedName>
</protein>
<dbReference type="Pfam" id="PF13711">
    <property type="entry name" value="DUF4160"/>
    <property type="match status" value="1"/>
</dbReference>
<organism evidence="1 2">
    <name type="scientific">Pedobacter yonginense</name>
    <dbReference type="NCBI Taxonomy" id="651869"/>
    <lineage>
        <taxon>Bacteria</taxon>
        <taxon>Pseudomonadati</taxon>
        <taxon>Bacteroidota</taxon>
        <taxon>Sphingobacteriia</taxon>
        <taxon>Sphingobacteriales</taxon>
        <taxon>Sphingobacteriaceae</taxon>
        <taxon>Pedobacter</taxon>
    </lineage>
</organism>
<dbReference type="EMBL" id="QGNZ01000001">
    <property type="protein sequence ID" value="PWS28784.1"/>
    <property type="molecule type" value="Genomic_DNA"/>
</dbReference>
<accession>A0A317EQ41</accession>
<reference evidence="1 2" key="1">
    <citation type="submission" date="2018-05" db="EMBL/GenBank/DDBJ databases">
        <title>Pedobacter paludis sp. nov., isolated from wetland soil.</title>
        <authorList>
            <person name="Zhang Y."/>
            <person name="Wang G."/>
        </authorList>
    </citation>
    <scope>NUCLEOTIDE SEQUENCE [LARGE SCALE GENOMIC DNA]</scope>
    <source>
        <strain evidence="1 2">KCTC22721</strain>
    </source>
</reference>
<dbReference type="RefSeq" id="WP_109924214.1">
    <property type="nucleotide sequence ID" value="NZ_QGNZ01000001.1"/>
</dbReference>
<evidence type="ECO:0000313" key="1">
    <source>
        <dbReference type="EMBL" id="PWS28784.1"/>
    </source>
</evidence>
<dbReference type="Proteomes" id="UP000245379">
    <property type="component" value="Unassembled WGS sequence"/>
</dbReference>
<proteinExistence type="predicted"/>
<gene>
    <name evidence="1" type="ORF">DHW03_02790</name>
</gene>
<sequence>MPTVFEIFGYRFFFYSNENNEPIHVHVEKGDAEAKIWMSPILEQYAYGFKPQERKEIIRLKRT</sequence>
<evidence type="ECO:0008006" key="3">
    <source>
        <dbReference type="Google" id="ProtNLM"/>
    </source>
</evidence>
<keyword evidence="2" id="KW-1185">Reference proteome</keyword>
<evidence type="ECO:0000313" key="2">
    <source>
        <dbReference type="Proteomes" id="UP000245379"/>
    </source>
</evidence>
<dbReference type="AlphaFoldDB" id="A0A317EQ41"/>
<dbReference type="InterPro" id="IPR025427">
    <property type="entry name" value="DUF4160"/>
</dbReference>
<comment type="caution">
    <text evidence="1">The sequence shown here is derived from an EMBL/GenBank/DDBJ whole genome shotgun (WGS) entry which is preliminary data.</text>
</comment>
<dbReference type="OrthoDB" id="122670at2"/>